<proteinExistence type="inferred from homology"/>
<keyword evidence="7" id="KW-0472">Membrane</keyword>
<dbReference type="InterPro" id="IPR036396">
    <property type="entry name" value="Cyt_P450_sf"/>
</dbReference>
<evidence type="ECO:0000256" key="1">
    <source>
        <dbReference type="ARBA" id="ARBA00001971"/>
    </source>
</evidence>
<dbReference type="PANTHER" id="PTHR46206">
    <property type="entry name" value="CYTOCHROME P450"/>
    <property type="match status" value="1"/>
</dbReference>
<dbReference type="OMA" id="MRLKGDT"/>
<dbReference type="PRINTS" id="PR00465">
    <property type="entry name" value="EP450IV"/>
</dbReference>
<keyword evidence="4" id="KW-0560">Oxidoreductase</keyword>
<reference evidence="8 9" key="1">
    <citation type="journal article" date="2012" name="Science">
        <title>The Paleozoic origin of enzymatic lignin decomposition reconstructed from 31 fungal genomes.</title>
        <authorList>
            <person name="Floudas D."/>
            <person name="Binder M."/>
            <person name="Riley R."/>
            <person name="Barry K."/>
            <person name="Blanchette R.A."/>
            <person name="Henrissat B."/>
            <person name="Martinez A.T."/>
            <person name="Otillar R."/>
            <person name="Spatafora J.W."/>
            <person name="Yadav J.S."/>
            <person name="Aerts A."/>
            <person name="Benoit I."/>
            <person name="Boyd A."/>
            <person name="Carlson A."/>
            <person name="Copeland A."/>
            <person name="Coutinho P.M."/>
            <person name="de Vries R.P."/>
            <person name="Ferreira P."/>
            <person name="Findley K."/>
            <person name="Foster B."/>
            <person name="Gaskell J."/>
            <person name="Glotzer D."/>
            <person name="Gorecki P."/>
            <person name="Heitman J."/>
            <person name="Hesse C."/>
            <person name="Hori C."/>
            <person name="Igarashi K."/>
            <person name="Jurgens J.A."/>
            <person name="Kallen N."/>
            <person name="Kersten P."/>
            <person name="Kohler A."/>
            <person name="Kuees U."/>
            <person name="Kumar T.K.A."/>
            <person name="Kuo A."/>
            <person name="LaButti K."/>
            <person name="Larrondo L.F."/>
            <person name="Lindquist E."/>
            <person name="Ling A."/>
            <person name="Lombard V."/>
            <person name="Lucas S."/>
            <person name="Lundell T."/>
            <person name="Martin R."/>
            <person name="McLaughlin D.J."/>
            <person name="Morgenstern I."/>
            <person name="Morin E."/>
            <person name="Murat C."/>
            <person name="Nagy L.G."/>
            <person name="Nolan M."/>
            <person name="Ohm R.A."/>
            <person name="Patyshakuliyeva A."/>
            <person name="Rokas A."/>
            <person name="Ruiz-Duenas F.J."/>
            <person name="Sabat G."/>
            <person name="Salamov A."/>
            <person name="Samejima M."/>
            <person name="Schmutz J."/>
            <person name="Slot J.C."/>
            <person name="St John F."/>
            <person name="Stenlid J."/>
            <person name="Sun H."/>
            <person name="Sun S."/>
            <person name="Syed K."/>
            <person name="Tsang A."/>
            <person name="Wiebenga A."/>
            <person name="Young D."/>
            <person name="Pisabarro A."/>
            <person name="Eastwood D.C."/>
            <person name="Martin F."/>
            <person name="Cullen D."/>
            <person name="Grigoriev I.V."/>
            <person name="Hibbett D.S."/>
        </authorList>
    </citation>
    <scope>NUCLEOTIDE SEQUENCE [LARGE SCALE GENOMIC DNA]</scope>
    <source>
        <strain evidence="8 9">MD-104</strain>
    </source>
</reference>
<dbReference type="GO" id="GO:0005506">
    <property type="term" value="F:iron ion binding"/>
    <property type="evidence" value="ECO:0007669"/>
    <property type="project" value="InterPro"/>
</dbReference>
<evidence type="ECO:0000256" key="3">
    <source>
        <dbReference type="ARBA" id="ARBA00022723"/>
    </source>
</evidence>
<comment type="similarity">
    <text evidence="2">Belongs to the cytochrome P450 family.</text>
</comment>
<evidence type="ECO:0000313" key="9">
    <source>
        <dbReference type="Proteomes" id="UP000218811"/>
    </source>
</evidence>
<keyword evidence="7" id="KW-1133">Transmembrane helix</keyword>
<evidence type="ECO:0000256" key="5">
    <source>
        <dbReference type="ARBA" id="ARBA00023004"/>
    </source>
</evidence>
<dbReference type="SUPFAM" id="SSF48264">
    <property type="entry name" value="Cytochrome P450"/>
    <property type="match status" value="1"/>
</dbReference>
<keyword evidence="9" id="KW-1185">Reference proteome</keyword>
<evidence type="ECO:0000256" key="2">
    <source>
        <dbReference type="ARBA" id="ARBA00010617"/>
    </source>
</evidence>
<dbReference type="Proteomes" id="UP000218811">
    <property type="component" value="Unassembled WGS sequence"/>
</dbReference>
<gene>
    <name evidence="8" type="ORF">WOLCODRAFT_87416</name>
</gene>
<evidence type="ECO:0000256" key="4">
    <source>
        <dbReference type="ARBA" id="ARBA00023002"/>
    </source>
</evidence>
<dbReference type="InterPro" id="IPR001128">
    <property type="entry name" value="Cyt_P450"/>
</dbReference>
<evidence type="ECO:0000256" key="6">
    <source>
        <dbReference type="PIRSR" id="PIRSR602403-1"/>
    </source>
</evidence>
<dbReference type="OrthoDB" id="1844152at2759"/>
<dbReference type="EMBL" id="KB467831">
    <property type="protein sequence ID" value="PCH34324.1"/>
    <property type="molecule type" value="Genomic_DNA"/>
</dbReference>
<evidence type="ECO:0000313" key="8">
    <source>
        <dbReference type="EMBL" id="PCH34324.1"/>
    </source>
</evidence>
<dbReference type="GO" id="GO:0016705">
    <property type="term" value="F:oxidoreductase activity, acting on paired donors, with incorporation or reduction of molecular oxygen"/>
    <property type="evidence" value="ECO:0007669"/>
    <property type="project" value="InterPro"/>
</dbReference>
<accession>A0A2H3JCC0</accession>
<keyword evidence="7" id="KW-0812">Transmembrane</keyword>
<feature type="transmembrane region" description="Helical" evidence="7">
    <location>
        <begin position="179"/>
        <end position="202"/>
    </location>
</feature>
<dbReference type="GO" id="GO:0020037">
    <property type="term" value="F:heme binding"/>
    <property type="evidence" value="ECO:0007669"/>
    <property type="project" value="InterPro"/>
</dbReference>
<organism evidence="8 9">
    <name type="scientific">Wolfiporia cocos (strain MD-104)</name>
    <name type="common">Brown rot fungus</name>
    <dbReference type="NCBI Taxonomy" id="742152"/>
    <lineage>
        <taxon>Eukaryota</taxon>
        <taxon>Fungi</taxon>
        <taxon>Dikarya</taxon>
        <taxon>Basidiomycota</taxon>
        <taxon>Agaricomycotina</taxon>
        <taxon>Agaricomycetes</taxon>
        <taxon>Polyporales</taxon>
        <taxon>Phaeolaceae</taxon>
        <taxon>Wolfiporia</taxon>
    </lineage>
</organism>
<dbReference type="GO" id="GO:0004497">
    <property type="term" value="F:monooxygenase activity"/>
    <property type="evidence" value="ECO:0007669"/>
    <property type="project" value="InterPro"/>
</dbReference>
<comment type="cofactor">
    <cofactor evidence="1 6">
        <name>heme</name>
        <dbReference type="ChEBI" id="CHEBI:30413"/>
    </cofactor>
</comment>
<keyword evidence="6" id="KW-0349">Heme</keyword>
<evidence type="ECO:0000256" key="7">
    <source>
        <dbReference type="SAM" id="Phobius"/>
    </source>
</evidence>
<feature type="binding site" description="axial binding residue" evidence="6">
    <location>
        <position position="407"/>
    </location>
    <ligand>
        <name>heme</name>
        <dbReference type="ChEBI" id="CHEBI:30413"/>
    </ligand>
    <ligandPart>
        <name>Fe</name>
        <dbReference type="ChEBI" id="CHEBI:18248"/>
    </ligandPart>
</feature>
<protein>
    <submittedName>
        <fullName evidence="8">Cytochrome P450</fullName>
    </submittedName>
</protein>
<keyword evidence="3 6" id="KW-0479">Metal-binding</keyword>
<dbReference type="Pfam" id="PF00067">
    <property type="entry name" value="p450"/>
    <property type="match status" value="1"/>
</dbReference>
<feature type="transmembrane region" description="Helical" evidence="7">
    <location>
        <begin position="252"/>
        <end position="277"/>
    </location>
</feature>
<dbReference type="AlphaFoldDB" id="A0A2H3JCC0"/>
<dbReference type="InterPro" id="IPR002403">
    <property type="entry name" value="Cyt_P450_E_grp-IV"/>
</dbReference>
<dbReference type="STRING" id="742152.A0A2H3JCC0"/>
<dbReference type="Gene3D" id="1.10.630.10">
    <property type="entry name" value="Cytochrome P450"/>
    <property type="match status" value="1"/>
</dbReference>
<keyword evidence="5 6" id="KW-0408">Iron</keyword>
<name>A0A2H3JCC0_WOLCO</name>
<sequence length="464" mass="52345">MEDIFSRPRDAYIRALQLYGPVIAVRRKGNLEYIVGAQYARHVLTCDHLFSFEAGSAAIMNLRPIMALTGGTLFRDLQDFVRDGIISRIDDIVSKIYPIYDRDARRFLDHSRQTAKGGIRPDSFRNSRDTVAETTLILLLGQDYVNRRNTEIIENVSNGMAELTGQFQNMSLLGRYLPWFWVFLTWVNVMLIKIPFGFMCLLGPQLWEDVSRYEALASSRVSPEHEPKNVLYLITKTYARASGRGIGIFRRLYIALLLLCLIFASVHTTTVVSQWVFFQLAVHPEYLEPLREELLRIREEDEDGSLRLTAASLREAHLLDSFIREVMRLKGDTIATMRYTTCDAPLGEYVIPKGSFVTPMSCAVHENPGVFGDDPTDFNGFQWAELNKEASMTGAAHIVFGLGRFACPGRVLAVNEIKLIILCLIGRATPSLLEGKFVVTDPLNTVTQPPKGTLIFTPLESPLL</sequence>